<feature type="signal peptide" evidence="1">
    <location>
        <begin position="1"/>
        <end position="24"/>
    </location>
</feature>
<name>A0A0B2SF33_GLYSO</name>
<proteinExistence type="predicted"/>
<gene>
    <name evidence="2" type="ORF">glysoja_047615</name>
</gene>
<feature type="chain" id="PRO_5002094913" description="RNase H type-1 domain-containing protein" evidence="1">
    <location>
        <begin position="25"/>
        <end position="88"/>
    </location>
</feature>
<evidence type="ECO:0000313" key="2">
    <source>
        <dbReference type="EMBL" id="KHN45341.1"/>
    </source>
</evidence>
<protein>
    <recommendedName>
        <fullName evidence="3">RNase H type-1 domain-containing protein</fullName>
    </recommendedName>
</protein>
<reference evidence="2" key="1">
    <citation type="submission" date="2014-07" db="EMBL/GenBank/DDBJ databases">
        <title>Identification of a novel salt tolerance gene in wild soybean by whole-genome sequencing.</title>
        <authorList>
            <person name="Lam H.-M."/>
            <person name="Qi X."/>
            <person name="Li M.-W."/>
            <person name="Liu X."/>
            <person name="Xie M."/>
            <person name="Ni M."/>
            <person name="Xu X."/>
        </authorList>
    </citation>
    <scope>NUCLEOTIDE SEQUENCE [LARGE SCALE GENOMIC DNA]</scope>
    <source>
        <tissue evidence="2">Root</tissue>
    </source>
</reference>
<accession>A0A0B2SF33</accession>
<evidence type="ECO:0008006" key="3">
    <source>
        <dbReference type="Google" id="ProtNLM"/>
    </source>
</evidence>
<dbReference type="EMBL" id="KN642350">
    <property type="protein sequence ID" value="KHN45341.1"/>
    <property type="molecule type" value="Genomic_DNA"/>
</dbReference>
<keyword evidence="1" id="KW-0732">Signal</keyword>
<organism evidence="2">
    <name type="scientific">Glycine soja</name>
    <name type="common">Wild soybean</name>
    <dbReference type="NCBI Taxonomy" id="3848"/>
    <lineage>
        <taxon>Eukaryota</taxon>
        <taxon>Viridiplantae</taxon>
        <taxon>Streptophyta</taxon>
        <taxon>Embryophyta</taxon>
        <taxon>Tracheophyta</taxon>
        <taxon>Spermatophyta</taxon>
        <taxon>Magnoliopsida</taxon>
        <taxon>eudicotyledons</taxon>
        <taxon>Gunneridae</taxon>
        <taxon>Pentapetalae</taxon>
        <taxon>rosids</taxon>
        <taxon>fabids</taxon>
        <taxon>Fabales</taxon>
        <taxon>Fabaceae</taxon>
        <taxon>Papilionoideae</taxon>
        <taxon>50 kb inversion clade</taxon>
        <taxon>NPAAA clade</taxon>
        <taxon>indigoferoid/millettioid clade</taxon>
        <taxon>Phaseoleae</taxon>
        <taxon>Glycine</taxon>
        <taxon>Glycine subgen. Soja</taxon>
    </lineage>
</organism>
<sequence>MGCFSRHIGSTLALCAELLAAVKAIKISESWLSPFMVRMDSSLVVRCCIQKHGYCAMAMEKSLVEFYFHDQANEFHGISCISREQYLH</sequence>
<evidence type="ECO:0000256" key="1">
    <source>
        <dbReference type="SAM" id="SignalP"/>
    </source>
</evidence>
<dbReference type="AlphaFoldDB" id="A0A0B2SF33"/>
<dbReference type="Proteomes" id="UP000053555">
    <property type="component" value="Unassembled WGS sequence"/>
</dbReference>